<sequence>MNFTSNKLISAIRLSLAVGAVASVGTAAAQSADSSDIKSRSLETIVVTGSNIRRVDMETANPVITIDRATITRSGKATLGDIVQDLPAIAGNAGNTNVNNGGGDGQANVSLRGLGSVRTLVLLDGRRLQVGGTTADVNAIPANLIERIEVLTDGASAIYGSDAIGGVVNVITRKNFQGVEVSGQYGISDRDDGARRGFNLTIGQTGDRGSVMGGIDYNKQDQILAGLRDYSRYSYTRNATTGAVSFTGSTSAPTGFIRAPVFSGCPNIPEGGNVPGGTFDSSAAGGNGIPKGFRCFQPAGAGG</sequence>
<feature type="domain" description="TonB-dependent receptor plug" evidence="1">
    <location>
        <begin position="57"/>
        <end position="167"/>
    </location>
</feature>
<evidence type="ECO:0000313" key="2">
    <source>
        <dbReference type="EMBL" id="GAH40018.1"/>
    </source>
</evidence>
<reference evidence="2" key="1">
    <citation type="journal article" date="2014" name="Front. Microbiol.">
        <title>High frequency of phylogenetically diverse reductive dehalogenase-homologous genes in deep subseafloor sedimentary metagenomes.</title>
        <authorList>
            <person name="Kawai M."/>
            <person name="Futagami T."/>
            <person name="Toyoda A."/>
            <person name="Takaki Y."/>
            <person name="Nishi S."/>
            <person name="Hori S."/>
            <person name="Arai W."/>
            <person name="Tsubouchi T."/>
            <person name="Morono Y."/>
            <person name="Uchiyama I."/>
            <person name="Ito T."/>
            <person name="Fujiyama A."/>
            <person name="Inagaki F."/>
            <person name="Takami H."/>
        </authorList>
    </citation>
    <scope>NUCLEOTIDE SEQUENCE</scope>
    <source>
        <strain evidence="2">Expedition CK06-06</strain>
    </source>
</reference>
<protein>
    <recommendedName>
        <fullName evidence="1">TonB-dependent receptor plug domain-containing protein</fullName>
    </recommendedName>
</protein>
<dbReference type="InterPro" id="IPR010916">
    <property type="entry name" value="TonB_box_CS"/>
</dbReference>
<dbReference type="InterPro" id="IPR012910">
    <property type="entry name" value="Plug_dom"/>
</dbReference>
<organism evidence="2">
    <name type="scientific">marine sediment metagenome</name>
    <dbReference type="NCBI Taxonomy" id="412755"/>
    <lineage>
        <taxon>unclassified sequences</taxon>
        <taxon>metagenomes</taxon>
        <taxon>ecological metagenomes</taxon>
    </lineage>
</organism>
<comment type="caution">
    <text evidence="2">The sequence shown here is derived from an EMBL/GenBank/DDBJ whole genome shotgun (WGS) entry which is preliminary data.</text>
</comment>
<dbReference type="PANTHER" id="PTHR47234:SF2">
    <property type="entry name" value="TONB-DEPENDENT RECEPTOR"/>
    <property type="match status" value="1"/>
</dbReference>
<dbReference type="PROSITE" id="PS52016">
    <property type="entry name" value="TONB_DEPENDENT_REC_3"/>
    <property type="match status" value="1"/>
</dbReference>
<feature type="non-terminal residue" evidence="2">
    <location>
        <position position="303"/>
    </location>
</feature>
<dbReference type="InterPro" id="IPR037066">
    <property type="entry name" value="Plug_dom_sf"/>
</dbReference>
<dbReference type="PROSITE" id="PS00430">
    <property type="entry name" value="TONB_DEPENDENT_REC_1"/>
    <property type="match status" value="1"/>
</dbReference>
<dbReference type="Gene3D" id="2.170.130.10">
    <property type="entry name" value="TonB-dependent receptor, plug domain"/>
    <property type="match status" value="1"/>
</dbReference>
<accession>X1H427</accession>
<gene>
    <name evidence="2" type="ORF">S03H2_16343</name>
</gene>
<dbReference type="SUPFAM" id="SSF56935">
    <property type="entry name" value="Porins"/>
    <property type="match status" value="1"/>
</dbReference>
<proteinExistence type="predicted"/>
<dbReference type="PANTHER" id="PTHR47234">
    <property type="match status" value="1"/>
</dbReference>
<name>X1H427_9ZZZZ</name>
<dbReference type="AlphaFoldDB" id="X1H427"/>
<evidence type="ECO:0000259" key="1">
    <source>
        <dbReference type="Pfam" id="PF07715"/>
    </source>
</evidence>
<dbReference type="Pfam" id="PF07715">
    <property type="entry name" value="Plug"/>
    <property type="match status" value="1"/>
</dbReference>
<dbReference type="EMBL" id="BARU01008344">
    <property type="protein sequence ID" value="GAH40018.1"/>
    <property type="molecule type" value="Genomic_DNA"/>
</dbReference>
<dbReference type="InterPro" id="IPR039426">
    <property type="entry name" value="TonB-dep_rcpt-like"/>
</dbReference>